<dbReference type="Pfam" id="PF04801">
    <property type="entry name" value="RPC5"/>
    <property type="match status" value="1"/>
</dbReference>
<comment type="caution">
    <text evidence="2">The sequence shown here is derived from an EMBL/GenBank/DDBJ whole genome shotgun (WGS) entry which is preliminary data.</text>
</comment>
<evidence type="ECO:0000256" key="1">
    <source>
        <dbReference type="SAM" id="MobiDB-lite"/>
    </source>
</evidence>
<dbReference type="Proteomes" id="UP001370490">
    <property type="component" value="Unassembled WGS sequence"/>
</dbReference>
<dbReference type="EMBL" id="JBAMMX010000017">
    <property type="protein sequence ID" value="KAK6924326.1"/>
    <property type="molecule type" value="Genomic_DNA"/>
</dbReference>
<organism evidence="2 3">
    <name type="scientific">Dillenia turbinata</name>
    <dbReference type="NCBI Taxonomy" id="194707"/>
    <lineage>
        <taxon>Eukaryota</taxon>
        <taxon>Viridiplantae</taxon>
        <taxon>Streptophyta</taxon>
        <taxon>Embryophyta</taxon>
        <taxon>Tracheophyta</taxon>
        <taxon>Spermatophyta</taxon>
        <taxon>Magnoliopsida</taxon>
        <taxon>eudicotyledons</taxon>
        <taxon>Gunneridae</taxon>
        <taxon>Pentapetalae</taxon>
        <taxon>Dilleniales</taxon>
        <taxon>Dilleniaceae</taxon>
        <taxon>Dillenia</taxon>
    </lineage>
</organism>
<keyword evidence="2" id="KW-0240">DNA-directed RNA polymerase</keyword>
<dbReference type="GO" id="GO:0042797">
    <property type="term" value="P:tRNA transcription by RNA polymerase III"/>
    <property type="evidence" value="ECO:0007669"/>
    <property type="project" value="TreeGrafter"/>
</dbReference>
<dbReference type="PANTHER" id="PTHR12069">
    <property type="entry name" value="DNA-DIRECTED RNA POLYMERASES III 80 KDA POLYPEPTIDE RNA POLYMERASE III SUBUNIT 5"/>
    <property type="match status" value="1"/>
</dbReference>
<feature type="region of interest" description="Disordered" evidence="1">
    <location>
        <begin position="434"/>
        <end position="458"/>
    </location>
</feature>
<dbReference type="InterPro" id="IPR006886">
    <property type="entry name" value="RNA_pol_III_Rpc5"/>
</dbReference>
<dbReference type="PANTHER" id="PTHR12069:SF0">
    <property type="entry name" value="DNA-DIRECTED RNA POLYMERASE III SUBUNIT RPC5"/>
    <property type="match status" value="1"/>
</dbReference>
<keyword evidence="3" id="KW-1185">Reference proteome</keyword>
<keyword evidence="2" id="KW-0804">Transcription</keyword>
<reference evidence="2 3" key="1">
    <citation type="submission" date="2023-12" db="EMBL/GenBank/DDBJ databases">
        <title>A high-quality genome assembly for Dillenia turbinata (Dilleniales).</title>
        <authorList>
            <person name="Chanderbali A."/>
        </authorList>
    </citation>
    <scope>NUCLEOTIDE SEQUENCE [LARGE SCALE GENOMIC DNA]</scope>
    <source>
        <strain evidence="2">LSX21</strain>
        <tissue evidence="2">Leaf</tissue>
    </source>
</reference>
<feature type="compositionally biased region" description="Acidic residues" evidence="1">
    <location>
        <begin position="1"/>
        <end position="10"/>
    </location>
</feature>
<proteinExistence type="predicted"/>
<protein>
    <submittedName>
        <fullName evidence="2">DNA-directed RNA polymerase III subunit Rpc5</fullName>
    </submittedName>
</protein>
<evidence type="ECO:0000313" key="3">
    <source>
        <dbReference type="Proteomes" id="UP001370490"/>
    </source>
</evidence>
<feature type="region of interest" description="Disordered" evidence="1">
    <location>
        <begin position="1"/>
        <end position="83"/>
    </location>
</feature>
<dbReference type="AlphaFoldDB" id="A0AAN8V6F1"/>
<name>A0AAN8V6F1_9MAGN</name>
<evidence type="ECO:0000313" key="2">
    <source>
        <dbReference type="EMBL" id="KAK6924326.1"/>
    </source>
</evidence>
<feature type="non-terminal residue" evidence="2">
    <location>
        <position position="618"/>
    </location>
</feature>
<dbReference type="GO" id="GO:0005666">
    <property type="term" value="C:RNA polymerase III complex"/>
    <property type="evidence" value="ECO:0007669"/>
    <property type="project" value="TreeGrafter"/>
</dbReference>
<gene>
    <name evidence="2" type="ORF">RJ641_010526</name>
</gene>
<sequence length="618" mass="69472">MEDMELEDLDSPSHVPSRTSRFAPKFGKFKPHPKSQPKPEPSAAADPKQELKTDEPPPENPNGAVKMEMDEKPQPMEEDNGMEEEEDRVVREIDVFLTPSIDESTQLYVLQYPLRPCWRPYELEDRCEEVRVKPETAEVEVDLSVDVDSANYESNSQLSMTKQVLSSSWVPPRTSGCAVGILRGNKLYLNPINAVVQLRPSMAHLTPSDSKSTDVKESWLQLKYHSSRSDLSSKFLQKMMALESSSIQFSMSPSEYVNSLCPGASFDRVKRKERFSKRHLLSLPLEERFGTWVLEGPPVHRFSALMHLAPDSSTEEFLGVLRRHARMVQGLWVPKSSLLYDDGQKMQRLARDYVLLLFSKNATIRYSQLEFPKALRDAVKGILKNLAVERPTLGDWKFIEPADMSFIKLHPDIVKEEEQSWEAMEAVILNSIHGSKRGGQNTKDSMKPPLPETSKVSDRIAKSRAANGTLSGRNAMSAETREALPMALLKLFQVHKVCNFQFICQGLRDMAVSQSSSPKIDAREVVAAALGVDAPPEELHEVISQVAINVHGVYVLKSSSEQTPFRDIVIKLFCGNAPNAKLKKADILQAAKLVLNRDVPDGEYNSKLICSKRICSKR</sequence>
<accession>A0AAN8V6F1</accession>